<organism evidence="9 10">
    <name type="scientific">Xylophilus rhododendri</name>
    <dbReference type="NCBI Taxonomy" id="2697032"/>
    <lineage>
        <taxon>Bacteria</taxon>
        <taxon>Pseudomonadati</taxon>
        <taxon>Pseudomonadota</taxon>
        <taxon>Betaproteobacteria</taxon>
        <taxon>Burkholderiales</taxon>
        <taxon>Xylophilus</taxon>
    </lineage>
</organism>
<evidence type="ECO:0000256" key="4">
    <source>
        <dbReference type="ARBA" id="ARBA00023136"/>
    </source>
</evidence>
<dbReference type="KEGG" id="xyk:GT347_05605"/>
<evidence type="ECO:0000313" key="10">
    <source>
        <dbReference type="Proteomes" id="UP000464787"/>
    </source>
</evidence>
<dbReference type="PANTHER" id="PTHR32089">
    <property type="entry name" value="METHYL-ACCEPTING CHEMOTAXIS PROTEIN MCPB"/>
    <property type="match status" value="1"/>
</dbReference>
<proteinExistence type="predicted"/>
<feature type="domain" description="Methyl-accepting transducer" evidence="8">
    <location>
        <begin position="111"/>
        <end position="249"/>
    </location>
</feature>
<evidence type="ECO:0000259" key="8">
    <source>
        <dbReference type="PROSITE" id="PS50111"/>
    </source>
</evidence>
<keyword evidence="10" id="KW-1185">Reference proteome</keyword>
<keyword evidence="4 7" id="KW-0472">Membrane</keyword>
<protein>
    <submittedName>
        <fullName evidence="9">Chemotaxis protein</fullName>
    </submittedName>
</protein>
<sequence length="387" mass="41510">MPRSSRFHEIVFGPLPAMACGLVLLAWGCGLEPPGRWAAVAVGALLLVAASVLAGRAKGRGVPHAELQDYLQSQGEFAERIAPVWSGHIEASRAQMETAVSELGLRFGQIVEQLQTTLQRSMQGGATGQDAGAEVYEKSSAQLQSVVQSLRDAMAAKATLLAQVRGLQGFIDELSGMADAVSRIAHQTNLLAINATIEAAHAGDRGRGFATVAQEVRSLSRVSGDTGARISRHIEDMTRAIRETCAAAEISERQEDAVMHRSEDAIGSVLAGYRDFTGALSSSTELLRQSSHALRDEVHEALIQLQFQDRVSQVMSHVRSNIDQLPAFLAEHRQDCEREAALLPLRAEPLLAALEATYAMTAERHLHAGGDGAAARAPAAHEEITFF</sequence>
<name>A0A857J1C1_9BURK</name>
<dbReference type="InterPro" id="IPR004089">
    <property type="entry name" value="MCPsignal_dom"/>
</dbReference>
<evidence type="ECO:0000256" key="7">
    <source>
        <dbReference type="SAM" id="Phobius"/>
    </source>
</evidence>
<evidence type="ECO:0000256" key="3">
    <source>
        <dbReference type="ARBA" id="ARBA00022989"/>
    </source>
</evidence>
<dbReference type="PANTHER" id="PTHR32089:SF119">
    <property type="entry name" value="METHYL-ACCEPTING CHEMOTAXIS PROTEIN CTPL"/>
    <property type="match status" value="1"/>
</dbReference>
<dbReference type="GO" id="GO:0016020">
    <property type="term" value="C:membrane"/>
    <property type="evidence" value="ECO:0007669"/>
    <property type="project" value="UniProtKB-SubCell"/>
</dbReference>
<comment type="subcellular location">
    <subcellularLocation>
        <location evidence="1">Membrane</location>
        <topology evidence="1">Multi-pass membrane protein</topology>
    </subcellularLocation>
</comment>
<keyword evidence="3 7" id="KW-1133">Transmembrane helix</keyword>
<accession>A0A857J1C1</accession>
<keyword evidence="5 6" id="KW-0807">Transducer</keyword>
<dbReference type="EMBL" id="CP047650">
    <property type="protein sequence ID" value="QHI97506.1"/>
    <property type="molecule type" value="Genomic_DNA"/>
</dbReference>
<evidence type="ECO:0000256" key="2">
    <source>
        <dbReference type="ARBA" id="ARBA00022692"/>
    </source>
</evidence>
<dbReference type="Gene3D" id="1.10.287.950">
    <property type="entry name" value="Methyl-accepting chemotaxis protein"/>
    <property type="match status" value="1"/>
</dbReference>
<evidence type="ECO:0000256" key="6">
    <source>
        <dbReference type="PROSITE-ProRule" id="PRU00284"/>
    </source>
</evidence>
<dbReference type="SMART" id="SM00283">
    <property type="entry name" value="MA"/>
    <property type="match status" value="1"/>
</dbReference>
<dbReference type="GO" id="GO:0007165">
    <property type="term" value="P:signal transduction"/>
    <property type="evidence" value="ECO:0007669"/>
    <property type="project" value="UniProtKB-KW"/>
</dbReference>
<feature type="transmembrane region" description="Helical" evidence="7">
    <location>
        <begin position="34"/>
        <end position="54"/>
    </location>
</feature>
<dbReference type="Pfam" id="PF00015">
    <property type="entry name" value="MCPsignal"/>
    <property type="match status" value="1"/>
</dbReference>
<gene>
    <name evidence="9" type="ORF">GT347_05605</name>
</gene>
<dbReference type="AlphaFoldDB" id="A0A857J1C1"/>
<feature type="transmembrane region" description="Helical" evidence="7">
    <location>
        <begin position="7"/>
        <end position="28"/>
    </location>
</feature>
<evidence type="ECO:0000256" key="1">
    <source>
        <dbReference type="ARBA" id="ARBA00004141"/>
    </source>
</evidence>
<evidence type="ECO:0000313" key="9">
    <source>
        <dbReference type="EMBL" id="QHI97506.1"/>
    </source>
</evidence>
<dbReference type="SUPFAM" id="SSF58104">
    <property type="entry name" value="Methyl-accepting chemotaxis protein (MCP) signaling domain"/>
    <property type="match status" value="1"/>
</dbReference>
<dbReference type="Proteomes" id="UP000464787">
    <property type="component" value="Chromosome"/>
</dbReference>
<keyword evidence="2 7" id="KW-0812">Transmembrane</keyword>
<dbReference type="PROSITE" id="PS50111">
    <property type="entry name" value="CHEMOTAXIS_TRANSDUC_2"/>
    <property type="match status" value="1"/>
</dbReference>
<reference evidence="9 10" key="1">
    <citation type="submission" date="2020-01" db="EMBL/GenBank/DDBJ databases">
        <title>Genome sequencing of strain KACC 21265.</title>
        <authorList>
            <person name="Heo J."/>
            <person name="Kim S.-J."/>
            <person name="Kim J.-S."/>
            <person name="Hong S.-B."/>
            <person name="Kwon S.-W."/>
        </authorList>
    </citation>
    <scope>NUCLEOTIDE SEQUENCE [LARGE SCALE GENOMIC DNA]</scope>
    <source>
        <strain evidence="9 10">KACC 21265</strain>
    </source>
</reference>
<evidence type="ECO:0000256" key="5">
    <source>
        <dbReference type="ARBA" id="ARBA00023224"/>
    </source>
</evidence>